<evidence type="ECO:0000313" key="2">
    <source>
        <dbReference type="Proteomes" id="UP001293254"/>
    </source>
</evidence>
<organism evidence="1 2">
    <name type="scientific">Sesamum alatum</name>
    <dbReference type="NCBI Taxonomy" id="300844"/>
    <lineage>
        <taxon>Eukaryota</taxon>
        <taxon>Viridiplantae</taxon>
        <taxon>Streptophyta</taxon>
        <taxon>Embryophyta</taxon>
        <taxon>Tracheophyta</taxon>
        <taxon>Spermatophyta</taxon>
        <taxon>Magnoliopsida</taxon>
        <taxon>eudicotyledons</taxon>
        <taxon>Gunneridae</taxon>
        <taxon>Pentapetalae</taxon>
        <taxon>asterids</taxon>
        <taxon>lamiids</taxon>
        <taxon>Lamiales</taxon>
        <taxon>Pedaliaceae</taxon>
        <taxon>Sesamum</taxon>
    </lineage>
</organism>
<name>A0AAE1YPF0_9LAMI</name>
<dbReference type="AlphaFoldDB" id="A0AAE1YPF0"/>
<reference evidence="1" key="1">
    <citation type="submission" date="2020-06" db="EMBL/GenBank/DDBJ databases">
        <authorList>
            <person name="Li T."/>
            <person name="Hu X."/>
            <person name="Zhang T."/>
            <person name="Song X."/>
            <person name="Zhang H."/>
            <person name="Dai N."/>
            <person name="Sheng W."/>
            <person name="Hou X."/>
            <person name="Wei L."/>
        </authorList>
    </citation>
    <scope>NUCLEOTIDE SEQUENCE</scope>
    <source>
        <strain evidence="1">3651</strain>
        <tissue evidence="1">Leaf</tissue>
    </source>
</reference>
<dbReference type="EMBL" id="JACGWO010000003">
    <property type="protein sequence ID" value="KAK4433333.1"/>
    <property type="molecule type" value="Genomic_DNA"/>
</dbReference>
<sequence>MEEEDVKHVYLDCTFTQKSWALSDLSWQPVSTWQENIGEWMRKVCCKLDQEEGNKFLAIWGLWNNQNKVLMENKCKNVSELVIDTVRFLNEFKCKKDCLTTKPNSSLPREWLEPAESYVKINHDGTIFEEEHVASTGLIA</sequence>
<proteinExistence type="predicted"/>
<evidence type="ECO:0000313" key="1">
    <source>
        <dbReference type="EMBL" id="KAK4433333.1"/>
    </source>
</evidence>
<dbReference type="Proteomes" id="UP001293254">
    <property type="component" value="Unassembled WGS sequence"/>
</dbReference>
<keyword evidence="2" id="KW-1185">Reference proteome</keyword>
<comment type="caution">
    <text evidence="1">The sequence shown here is derived from an EMBL/GenBank/DDBJ whole genome shotgun (WGS) entry which is preliminary data.</text>
</comment>
<accession>A0AAE1YPF0</accession>
<protein>
    <submittedName>
        <fullName evidence="1">Uncharacterized protein</fullName>
    </submittedName>
</protein>
<reference evidence="1" key="2">
    <citation type="journal article" date="2024" name="Plant">
        <title>Genomic evolution and insights into agronomic trait innovations of Sesamum species.</title>
        <authorList>
            <person name="Miao H."/>
            <person name="Wang L."/>
            <person name="Qu L."/>
            <person name="Liu H."/>
            <person name="Sun Y."/>
            <person name="Le M."/>
            <person name="Wang Q."/>
            <person name="Wei S."/>
            <person name="Zheng Y."/>
            <person name="Lin W."/>
            <person name="Duan Y."/>
            <person name="Cao H."/>
            <person name="Xiong S."/>
            <person name="Wang X."/>
            <person name="Wei L."/>
            <person name="Li C."/>
            <person name="Ma Q."/>
            <person name="Ju M."/>
            <person name="Zhao R."/>
            <person name="Li G."/>
            <person name="Mu C."/>
            <person name="Tian Q."/>
            <person name="Mei H."/>
            <person name="Zhang T."/>
            <person name="Gao T."/>
            <person name="Zhang H."/>
        </authorList>
    </citation>
    <scope>NUCLEOTIDE SEQUENCE</scope>
    <source>
        <strain evidence="1">3651</strain>
    </source>
</reference>
<gene>
    <name evidence="1" type="ORF">Salat_1095600</name>
</gene>